<dbReference type="PANTHER" id="PTHR34380:SF1">
    <property type="entry name" value="OS01G0221300 PROTEIN"/>
    <property type="match status" value="1"/>
</dbReference>
<dbReference type="AlphaFoldDB" id="A0A9I9DCI9"/>
<dbReference type="EnsemblPlants" id="MELO3C016311.2.1">
    <property type="protein sequence ID" value="MELO3C016311.2.1"/>
    <property type="gene ID" value="MELO3C016311.2"/>
</dbReference>
<organism evidence="2">
    <name type="scientific">Cucumis melo</name>
    <name type="common">Muskmelon</name>
    <dbReference type="NCBI Taxonomy" id="3656"/>
    <lineage>
        <taxon>Eukaryota</taxon>
        <taxon>Viridiplantae</taxon>
        <taxon>Streptophyta</taxon>
        <taxon>Embryophyta</taxon>
        <taxon>Tracheophyta</taxon>
        <taxon>Spermatophyta</taxon>
        <taxon>Magnoliopsida</taxon>
        <taxon>eudicotyledons</taxon>
        <taxon>Gunneridae</taxon>
        <taxon>Pentapetalae</taxon>
        <taxon>rosids</taxon>
        <taxon>fabids</taxon>
        <taxon>Cucurbitales</taxon>
        <taxon>Cucurbitaceae</taxon>
        <taxon>Benincaseae</taxon>
        <taxon>Cucumis</taxon>
    </lineage>
</organism>
<evidence type="ECO:0008006" key="3">
    <source>
        <dbReference type="Google" id="ProtNLM"/>
    </source>
</evidence>
<evidence type="ECO:0000313" key="2">
    <source>
        <dbReference type="EnsemblPlants" id="MELO3C016311.2.1"/>
    </source>
</evidence>
<protein>
    <recommendedName>
        <fullName evidence="3">TSA1-like protein</fullName>
    </recommendedName>
</protein>
<name>A0A9I9DCI9_CUCME</name>
<feature type="coiled-coil region" evidence="1">
    <location>
        <begin position="196"/>
        <end position="352"/>
    </location>
</feature>
<dbReference type="Gramene" id="MELO3C016311.2.1">
    <property type="protein sequence ID" value="MELO3C016311.2.1"/>
    <property type="gene ID" value="MELO3C016311.2"/>
</dbReference>
<dbReference type="PANTHER" id="PTHR34380">
    <property type="entry name" value="BNAA03G12380D PROTEIN"/>
    <property type="match status" value="1"/>
</dbReference>
<reference evidence="2" key="1">
    <citation type="submission" date="2023-03" db="UniProtKB">
        <authorList>
            <consortium name="EnsemblPlants"/>
        </authorList>
    </citation>
    <scope>IDENTIFICATION</scope>
</reference>
<proteinExistence type="predicted"/>
<evidence type="ECO:0000256" key="1">
    <source>
        <dbReference type="SAM" id="Coils"/>
    </source>
</evidence>
<sequence>GAYTLTNYPVRRFSSGFTFFEVHTPLISRHNFHLQIPHSKCDLLLISSACSFTFLLHNASPIVAFKPHFSPSSTSTTFNSAFSGLVAVGISMSTNFEMAIESCATLSSVDDDNFESRSISELVSFLRTAFRAKDFDKVEEVLVAKEVKMRKEIESMKIEYELLQSKYEFMRLHNITHDSMVQQDKVEVDPKGFEKWKKSFEELKEMEREIQQLKELIIKVNEDREKKKNALEGFEKMLEVVKEAQEDDRLTIQKLNHKNSELQSAIEVAKKEKKEYEKTVEQLRCKNLKLEYAMEELNTKKTELEIQIVAIKKTEEDGRRNIEDLESKYSKLECAKRELEDYYELRRRKYEELAHRVSQLENVRTVVENGEPTPSNRIDSCFGGSGKLIGKRKAKNEKIENRTGNGGSFVEIISDDDNAPGENLFRAHRNQKRRRGSLLNDCEDYDAEKEDDQVTILPSVSKGMESLKKVGAMFSAPPRGRPDKHVSKMQFSPGSNDFKNITTSSRTATVMLRQCAEVGEGCRSLDSKFKYASFRMDYFNDDYFISSDSDGDIQNRYGSSHLKSKDRRCNKKWNLEAEMLAAFAENDELCMEAVCILYRQSSLIGRPYSASTPSRHRGFDEADLLRGSTLALFLTNRDPNGNLKKSVMELEKFDICGLIDCRRIAIKHSKQLFEIYKNNEDQFHFH</sequence>
<accession>A0A9I9DCI9</accession>
<keyword evidence="1" id="KW-0175">Coiled coil</keyword>